<evidence type="ECO:0000256" key="2">
    <source>
        <dbReference type="PROSITE-ProRule" id="PRU00169"/>
    </source>
</evidence>
<feature type="domain" description="Response regulatory" evidence="3">
    <location>
        <begin position="7"/>
        <end position="121"/>
    </location>
</feature>
<dbReference type="CDD" id="cd17536">
    <property type="entry name" value="REC_YesN-like"/>
    <property type="match status" value="1"/>
</dbReference>
<dbReference type="SUPFAM" id="SSF52172">
    <property type="entry name" value="CheY-like"/>
    <property type="match status" value="1"/>
</dbReference>
<organism evidence="4 5">
    <name type="scientific">Geoalkalibacter halelectricus</name>
    <dbReference type="NCBI Taxonomy" id="2847045"/>
    <lineage>
        <taxon>Bacteria</taxon>
        <taxon>Pseudomonadati</taxon>
        <taxon>Thermodesulfobacteriota</taxon>
        <taxon>Desulfuromonadia</taxon>
        <taxon>Desulfuromonadales</taxon>
        <taxon>Geoalkalibacteraceae</taxon>
        <taxon>Geoalkalibacter</taxon>
    </lineage>
</organism>
<dbReference type="PROSITE" id="PS50110">
    <property type="entry name" value="RESPONSE_REGULATORY"/>
    <property type="match status" value="1"/>
</dbReference>
<gene>
    <name evidence="4" type="ORF">L9S41_06595</name>
</gene>
<dbReference type="Pfam" id="PF00072">
    <property type="entry name" value="Response_reg"/>
    <property type="match status" value="1"/>
</dbReference>
<reference evidence="4" key="1">
    <citation type="journal article" date="2022" name="Environ. Microbiol.">
        <title>Geoalkalibacter halelectricus SAP #1 sp. nov. possessing extracellular electron transfer and mineral#reducing capabilities from a haloalkaline environment.</title>
        <authorList>
            <person name="Yadav S."/>
            <person name="Singh R."/>
            <person name="Sundharam S.S."/>
            <person name="Chaudhary S."/>
            <person name="Krishnamurthi S."/>
            <person name="Patil S.A."/>
        </authorList>
    </citation>
    <scope>NUCLEOTIDE SEQUENCE</scope>
    <source>
        <strain evidence="4">SAP-1</strain>
    </source>
</reference>
<dbReference type="Proteomes" id="UP001060414">
    <property type="component" value="Chromosome"/>
</dbReference>
<evidence type="ECO:0000313" key="4">
    <source>
        <dbReference type="EMBL" id="UWZ81057.1"/>
    </source>
</evidence>
<accession>A0ABY5ZPI1</accession>
<dbReference type="RefSeq" id="WP_260749427.1">
    <property type="nucleotide sequence ID" value="NZ_CP092109.1"/>
</dbReference>
<keyword evidence="1 2" id="KW-0597">Phosphoprotein</keyword>
<dbReference type="PANTHER" id="PTHR44591:SF3">
    <property type="entry name" value="RESPONSE REGULATORY DOMAIN-CONTAINING PROTEIN"/>
    <property type="match status" value="1"/>
</dbReference>
<dbReference type="InterPro" id="IPR050595">
    <property type="entry name" value="Bact_response_regulator"/>
</dbReference>
<dbReference type="InterPro" id="IPR001789">
    <property type="entry name" value="Sig_transdc_resp-reg_receiver"/>
</dbReference>
<evidence type="ECO:0000313" key="5">
    <source>
        <dbReference type="Proteomes" id="UP001060414"/>
    </source>
</evidence>
<keyword evidence="5" id="KW-1185">Reference proteome</keyword>
<feature type="modified residue" description="4-aspartylphosphate" evidence="2">
    <location>
        <position position="56"/>
    </location>
</feature>
<protein>
    <submittedName>
        <fullName evidence="4">Response regulator</fullName>
    </submittedName>
</protein>
<dbReference type="InterPro" id="IPR011006">
    <property type="entry name" value="CheY-like_superfamily"/>
</dbReference>
<dbReference type="SMART" id="SM00448">
    <property type="entry name" value="REC"/>
    <property type="match status" value="1"/>
</dbReference>
<dbReference type="PANTHER" id="PTHR44591">
    <property type="entry name" value="STRESS RESPONSE REGULATOR PROTEIN 1"/>
    <property type="match status" value="1"/>
</dbReference>
<evidence type="ECO:0000256" key="1">
    <source>
        <dbReference type="ARBA" id="ARBA00022553"/>
    </source>
</evidence>
<evidence type="ECO:0000259" key="3">
    <source>
        <dbReference type="PROSITE" id="PS50110"/>
    </source>
</evidence>
<dbReference type="Gene3D" id="3.40.50.2300">
    <property type="match status" value="1"/>
</dbReference>
<proteinExistence type="predicted"/>
<dbReference type="EMBL" id="CP092109">
    <property type="protein sequence ID" value="UWZ81057.1"/>
    <property type="molecule type" value="Genomic_DNA"/>
</dbReference>
<name>A0ABY5ZPI1_9BACT</name>
<sequence>MASSVGKILIVDDEENARIGLSKLLSQEGYDVDSVGDGREALDFIRNHRVSLVISDIHMPGMNGLVFLRELHRSHPDINVIMITAYGGVESYLEAMNLGAFEYINKPVKLHELKSVMNKLFRHGDSVTA</sequence>